<dbReference type="EMBL" id="AP025732">
    <property type="protein sequence ID" value="BDI15044.1"/>
    <property type="molecule type" value="Genomic_DNA"/>
</dbReference>
<accession>A0ABM7YWM7</accession>
<reference evidence="1" key="1">
    <citation type="submission" date="2022-04" db="EMBL/GenBank/DDBJ databases">
        <title>Complete genome sequence of a cyanobacterium, Nostoc sp. SO-36, isolated in Antarctica.</title>
        <authorList>
            <person name="Kanesaki Y."/>
            <person name="Effendi D."/>
            <person name="Sakamoto T."/>
            <person name="Ohtani S."/>
            <person name="Awai K."/>
        </authorList>
    </citation>
    <scope>NUCLEOTIDE SEQUENCE</scope>
    <source>
        <strain evidence="1">SO-36</strain>
    </source>
</reference>
<name>A0ABM7YWM7_NOSCO</name>
<evidence type="ECO:0000313" key="1">
    <source>
        <dbReference type="EMBL" id="BDI15044.1"/>
    </source>
</evidence>
<dbReference type="Proteomes" id="UP001055453">
    <property type="component" value="Chromosome"/>
</dbReference>
<dbReference type="RefSeq" id="WP_251958528.1">
    <property type="nucleotide sequence ID" value="NZ_AP025732.1"/>
</dbReference>
<organism evidence="1 2">
    <name type="scientific">Nostoc cf. commune SO-36</name>
    <dbReference type="NCBI Taxonomy" id="449208"/>
    <lineage>
        <taxon>Bacteria</taxon>
        <taxon>Bacillati</taxon>
        <taxon>Cyanobacteriota</taxon>
        <taxon>Cyanophyceae</taxon>
        <taxon>Nostocales</taxon>
        <taxon>Nostocaceae</taxon>
        <taxon>Nostoc</taxon>
    </lineage>
</organism>
<proteinExistence type="predicted"/>
<evidence type="ECO:0000313" key="2">
    <source>
        <dbReference type="Proteomes" id="UP001055453"/>
    </source>
</evidence>
<sequence>MFKLFDFYSDHDNSTEFYGNTYKWKPKYFWESIMFGLEKITVGKVLKAATVAAGVGAVAIAAPIGVVAVVGLTAAGAGATWLAESVGDELNNNDKDKSDS</sequence>
<protein>
    <submittedName>
        <fullName evidence="1">Uncharacterized protein</fullName>
    </submittedName>
</protein>
<keyword evidence="2" id="KW-1185">Reference proteome</keyword>
<gene>
    <name evidence="1" type="ORF">ANSO36C_08460</name>
</gene>